<protein>
    <submittedName>
        <fullName evidence="1">3-ketodihydrosphingosine reductase</fullName>
    </submittedName>
</protein>
<evidence type="ECO:0000313" key="1">
    <source>
        <dbReference type="EMBL" id="POR38496.1"/>
    </source>
</evidence>
<dbReference type="GO" id="GO:0005789">
    <property type="term" value="C:endoplasmic reticulum membrane"/>
    <property type="evidence" value="ECO:0007669"/>
    <property type="project" value="TreeGrafter"/>
</dbReference>
<dbReference type="Gene3D" id="3.40.50.720">
    <property type="entry name" value="NAD(P)-binding Rossmann-like Domain"/>
    <property type="match status" value="1"/>
</dbReference>
<organism evidence="1 2">
    <name type="scientific">Tolypocladium paradoxum</name>
    <dbReference type="NCBI Taxonomy" id="94208"/>
    <lineage>
        <taxon>Eukaryota</taxon>
        <taxon>Fungi</taxon>
        <taxon>Dikarya</taxon>
        <taxon>Ascomycota</taxon>
        <taxon>Pezizomycotina</taxon>
        <taxon>Sordariomycetes</taxon>
        <taxon>Hypocreomycetidae</taxon>
        <taxon>Hypocreales</taxon>
        <taxon>Ophiocordycipitaceae</taxon>
        <taxon>Tolypocladium</taxon>
    </lineage>
</organism>
<dbReference type="Proteomes" id="UP000237481">
    <property type="component" value="Unassembled WGS sequence"/>
</dbReference>
<accession>A0A2S4L7T1</accession>
<evidence type="ECO:0000313" key="2">
    <source>
        <dbReference type="Proteomes" id="UP000237481"/>
    </source>
</evidence>
<dbReference type="SUPFAM" id="SSF51735">
    <property type="entry name" value="NAD(P)-binding Rossmann-fold domains"/>
    <property type="match status" value="1"/>
</dbReference>
<dbReference type="InterPro" id="IPR002347">
    <property type="entry name" value="SDR_fam"/>
</dbReference>
<dbReference type="STRING" id="94208.A0A2S4L7T1"/>
<dbReference type="Pfam" id="PF00106">
    <property type="entry name" value="adh_short"/>
    <property type="match status" value="1"/>
</dbReference>
<gene>
    <name evidence="1" type="ORF">TPAR_01305</name>
</gene>
<sequence length="234" mass="25866">MVEAVAWNGGHPPDIVWCLAGISTPMLWTDEASLGAARRNMDVNYFGSAEMSRAVLREWLAPEQSRAARSRHLILTASVLSLFALAGYGPYTPSKWALRGLADTLAMELRLYPDNPVHVHVVCPATIANAGFECENRTKHPISFELEKHDTPEGSDTVARKAIAGLRKGQYLVTSSLGHLMRWGAIGGSPRNNCVVDTVMARFMPVVYFVVLRRLNSQVASWAKRRPRIKPVDT</sequence>
<dbReference type="PANTHER" id="PTHR43550">
    <property type="entry name" value="3-KETODIHYDROSPHINGOSINE REDUCTASE"/>
    <property type="match status" value="1"/>
</dbReference>
<reference evidence="1 2" key="1">
    <citation type="submission" date="2018-01" db="EMBL/GenBank/DDBJ databases">
        <title>Harnessing the power of phylogenomics to disentangle the directionality and signatures of interkingdom host jumping in the parasitic fungal genus Tolypocladium.</title>
        <authorList>
            <person name="Quandt C.A."/>
            <person name="Patterson W."/>
            <person name="Spatafora J.W."/>
        </authorList>
    </citation>
    <scope>NUCLEOTIDE SEQUENCE [LARGE SCALE GENOMIC DNA]</scope>
    <source>
        <strain evidence="1 2">NRBC 100945</strain>
    </source>
</reference>
<dbReference type="GO" id="GO:0006666">
    <property type="term" value="P:3-keto-sphinganine metabolic process"/>
    <property type="evidence" value="ECO:0007669"/>
    <property type="project" value="TreeGrafter"/>
</dbReference>
<dbReference type="InterPro" id="IPR036291">
    <property type="entry name" value="NAD(P)-bd_dom_sf"/>
</dbReference>
<dbReference type="EMBL" id="PKSG01000132">
    <property type="protein sequence ID" value="POR38496.1"/>
    <property type="molecule type" value="Genomic_DNA"/>
</dbReference>
<dbReference type="OrthoDB" id="10267115at2759"/>
<proteinExistence type="predicted"/>
<dbReference type="GO" id="GO:0047560">
    <property type="term" value="F:3-dehydrosphinganine reductase activity"/>
    <property type="evidence" value="ECO:0007669"/>
    <property type="project" value="TreeGrafter"/>
</dbReference>
<comment type="caution">
    <text evidence="1">The sequence shown here is derived from an EMBL/GenBank/DDBJ whole genome shotgun (WGS) entry which is preliminary data.</text>
</comment>
<dbReference type="GO" id="GO:0030148">
    <property type="term" value="P:sphingolipid biosynthetic process"/>
    <property type="evidence" value="ECO:0007669"/>
    <property type="project" value="TreeGrafter"/>
</dbReference>
<keyword evidence="2" id="KW-1185">Reference proteome</keyword>
<dbReference type="PANTHER" id="PTHR43550:SF3">
    <property type="entry name" value="3-KETODIHYDROSPHINGOSINE REDUCTASE"/>
    <property type="match status" value="1"/>
</dbReference>
<name>A0A2S4L7T1_9HYPO</name>
<dbReference type="AlphaFoldDB" id="A0A2S4L7T1"/>